<name>A0ABQ3V4Q6_9CHLR</name>
<keyword evidence="3" id="KW-1185">Reference proteome</keyword>
<dbReference type="InterPro" id="IPR029069">
    <property type="entry name" value="HotDog_dom_sf"/>
</dbReference>
<reference evidence="2 3" key="1">
    <citation type="journal article" date="2021" name="Int. J. Syst. Evol. Microbiol.">
        <title>Reticulibacter mediterranei gen. nov., sp. nov., within the new family Reticulibacteraceae fam. nov., and Ktedonospora formicarum gen. nov., sp. nov., Ktedonobacter robiniae sp. nov., Dictyobacter formicarum sp. nov. and Dictyobacter arantiisoli sp. nov., belonging to the class Ktedonobacteria.</title>
        <authorList>
            <person name="Yabe S."/>
            <person name="Zheng Y."/>
            <person name="Wang C.M."/>
            <person name="Sakai Y."/>
            <person name="Abe K."/>
            <person name="Yokota A."/>
            <person name="Donadio S."/>
            <person name="Cavaletti L."/>
            <person name="Monciardini P."/>
        </authorList>
    </citation>
    <scope>NUCLEOTIDE SEQUENCE [LARGE SCALE GENOMIC DNA]</scope>
    <source>
        <strain evidence="2 3">SOSP1-30</strain>
    </source>
</reference>
<dbReference type="RefSeq" id="WP_201375642.1">
    <property type="nucleotide sequence ID" value="NZ_BNJG01000003.1"/>
</dbReference>
<feature type="domain" description="Thioesterase putative" evidence="1">
    <location>
        <begin position="6"/>
        <end position="147"/>
    </location>
</feature>
<dbReference type="SUPFAM" id="SSF54637">
    <property type="entry name" value="Thioesterase/thiol ester dehydrase-isomerase"/>
    <property type="match status" value="1"/>
</dbReference>
<dbReference type="Gene3D" id="3.10.129.10">
    <property type="entry name" value="Hotdog Thioesterase"/>
    <property type="match status" value="1"/>
</dbReference>
<dbReference type="Proteomes" id="UP000654345">
    <property type="component" value="Unassembled WGS sequence"/>
</dbReference>
<evidence type="ECO:0000313" key="2">
    <source>
        <dbReference type="EMBL" id="GHO59455.1"/>
    </source>
</evidence>
<comment type="caution">
    <text evidence="2">The sequence shown here is derived from an EMBL/GenBank/DDBJ whole genome shotgun (WGS) entry which is preliminary data.</text>
</comment>
<dbReference type="Pfam" id="PF09500">
    <property type="entry name" value="YiiD_C"/>
    <property type="match status" value="1"/>
</dbReference>
<accession>A0ABQ3V4Q6</accession>
<evidence type="ECO:0000259" key="1">
    <source>
        <dbReference type="Pfam" id="PF09500"/>
    </source>
</evidence>
<dbReference type="EMBL" id="BNJG01000003">
    <property type="protein sequence ID" value="GHO59455.1"/>
    <property type="molecule type" value="Genomic_DNA"/>
</dbReference>
<sequence length="165" mass="18678">MQERLAQLQDMLWTYIPITRQLGLKVDTYDGQRLCFTAPLTANVNHAGTVFAGSLNALLTLTGWGMTWLLMQELELAGEIVIQDSSCRYLAPVTQDFVTICARPQQQSIEQFARMLRRRGRGRLELKVDIVEGTTTVVSFTGRYVVYNDGEQHNSNSPYNSNLIF</sequence>
<dbReference type="InterPro" id="IPR012660">
    <property type="entry name" value="YiiD_C"/>
</dbReference>
<gene>
    <name evidence="2" type="ORF">KSB_79300</name>
</gene>
<protein>
    <recommendedName>
        <fullName evidence="1">Thioesterase putative domain-containing protein</fullName>
    </recommendedName>
</protein>
<dbReference type="NCBIfam" id="TIGR02447">
    <property type="entry name" value="yiiD_Cterm"/>
    <property type="match status" value="1"/>
</dbReference>
<organism evidence="2 3">
    <name type="scientific">Ktedonobacter robiniae</name>
    <dbReference type="NCBI Taxonomy" id="2778365"/>
    <lineage>
        <taxon>Bacteria</taxon>
        <taxon>Bacillati</taxon>
        <taxon>Chloroflexota</taxon>
        <taxon>Ktedonobacteria</taxon>
        <taxon>Ktedonobacterales</taxon>
        <taxon>Ktedonobacteraceae</taxon>
        <taxon>Ktedonobacter</taxon>
    </lineage>
</organism>
<evidence type="ECO:0000313" key="3">
    <source>
        <dbReference type="Proteomes" id="UP000654345"/>
    </source>
</evidence>
<proteinExistence type="predicted"/>